<dbReference type="EC" id="5.1.3.15" evidence="7"/>
<comment type="subunit">
    <text evidence="4">Monomer.</text>
</comment>
<evidence type="ECO:0000256" key="7">
    <source>
        <dbReference type="PIRNR" id="PIRNR016020"/>
    </source>
</evidence>
<comment type="similarity">
    <text evidence="3 7">Belongs to the glucose-6-phosphate 1-epimerase family.</text>
</comment>
<evidence type="ECO:0000256" key="8">
    <source>
        <dbReference type="PIRSR" id="PIRSR016020-1"/>
    </source>
</evidence>
<evidence type="ECO:0000256" key="1">
    <source>
        <dbReference type="ARBA" id="ARBA00001096"/>
    </source>
</evidence>
<dbReference type="SUPFAM" id="SSF74650">
    <property type="entry name" value="Galactose mutarotase-like"/>
    <property type="match status" value="1"/>
</dbReference>
<dbReference type="InterPro" id="IPR014718">
    <property type="entry name" value="GH-type_carb-bd"/>
</dbReference>
<proteinExistence type="inferred from homology"/>
<sequence length="306" mass="34768">MTIDELNQKWGIKDRLQFSEENGMPVAIISNNLCTCKISIYGAQVLSFIPANSKNLIWVSEAAVYEPGVAIRGGIPLCFPWFGPHEENNTFPKHGFARLMFWNVDATEQLISGETKISMSLTDNDYTKQYFPFSFKCTLEITAGKELMMKWTTLSSSNDSFKISNALHTYFNVGSIHEVSITGLENTPFMEEIRSDDPFSGEVAPIKFHRETDRTYTDTINFCKIIDPSLQRTILIKKSGSNSTVVWNPWAELSNKMQDLKSDDFNQFVCVEAANLLHNAVLIEPGEKHVMRMVVEEREEGRKVVR</sequence>
<dbReference type="InterPro" id="IPR025532">
    <property type="entry name" value="G6P_1-epimerase"/>
</dbReference>
<name>A0A4R2GKX2_9BACT</name>
<dbReference type="PANTHER" id="PTHR11122:SF13">
    <property type="entry name" value="GLUCOSE-6-PHOSPHATE 1-EPIMERASE"/>
    <property type="match status" value="1"/>
</dbReference>
<dbReference type="InterPro" id="IPR011013">
    <property type="entry name" value="Gal_mutarotase_sf_dom"/>
</dbReference>
<dbReference type="OrthoDB" id="9790727at2"/>
<accession>A0A4R2GKX2</accession>
<evidence type="ECO:0000313" key="10">
    <source>
        <dbReference type="Proteomes" id="UP000295221"/>
    </source>
</evidence>
<dbReference type="CDD" id="cd09020">
    <property type="entry name" value="D-hex-6-P-epi_like"/>
    <property type="match status" value="1"/>
</dbReference>
<dbReference type="PANTHER" id="PTHR11122">
    <property type="entry name" value="APOSPORY-ASSOCIATED PROTEIN C-RELATED"/>
    <property type="match status" value="1"/>
</dbReference>
<keyword evidence="10" id="KW-1185">Reference proteome</keyword>
<comment type="caution">
    <text evidence="9">The sequence shown here is derived from an EMBL/GenBank/DDBJ whole genome shotgun (WGS) entry which is preliminary data.</text>
</comment>
<evidence type="ECO:0000256" key="5">
    <source>
        <dbReference type="ARBA" id="ARBA00022837"/>
    </source>
</evidence>
<evidence type="ECO:0000313" key="9">
    <source>
        <dbReference type="EMBL" id="TCO09594.1"/>
    </source>
</evidence>
<dbReference type="GO" id="GO:0047938">
    <property type="term" value="F:glucose-6-phosphate 1-epimerase activity"/>
    <property type="evidence" value="ECO:0007669"/>
    <property type="project" value="UniProtKB-UniRule"/>
</dbReference>
<gene>
    <name evidence="9" type="ORF">EV194_10214</name>
</gene>
<organism evidence="9 10">
    <name type="scientific">Natronoflexus pectinivorans</name>
    <dbReference type="NCBI Taxonomy" id="682526"/>
    <lineage>
        <taxon>Bacteria</taxon>
        <taxon>Pseudomonadati</taxon>
        <taxon>Bacteroidota</taxon>
        <taxon>Bacteroidia</taxon>
        <taxon>Marinilabiliales</taxon>
        <taxon>Marinilabiliaceae</taxon>
        <taxon>Natronoflexus</taxon>
    </lineage>
</organism>
<feature type="active site" evidence="8">
    <location>
        <position position="168"/>
    </location>
</feature>
<evidence type="ECO:0000256" key="6">
    <source>
        <dbReference type="ARBA" id="ARBA00023235"/>
    </source>
</evidence>
<dbReference type="Gene3D" id="2.70.98.10">
    <property type="match status" value="1"/>
</dbReference>
<dbReference type="PIRSF" id="PIRSF016020">
    <property type="entry name" value="PHexose_mutarotase"/>
    <property type="match status" value="1"/>
</dbReference>
<feature type="active site" evidence="8">
    <location>
        <position position="272"/>
    </location>
</feature>
<dbReference type="Pfam" id="PF01263">
    <property type="entry name" value="Aldose_epim"/>
    <property type="match status" value="1"/>
</dbReference>
<reference evidence="9 10" key="1">
    <citation type="submission" date="2019-03" db="EMBL/GenBank/DDBJ databases">
        <title>Genomic Encyclopedia of Type Strains, Phase IV (KMG-IV): sequencing the most valuable type-strain genomes for metagenomic binning, comparative biology and taxonomic classification.</title>
        <authorList>
            <person name="Goeker M."/>
        </authorList>
    </citation>
    <scope>NUCLEOTIDE SEQUENCE [LARGE SCALE GENOMIC DNA]</scope>
    <source>
        <strain evidence="9 10">DSM 24179</strain>
    </source>
</reference>
<dbReference type="RefSeq" id="WP_132432259.1">
    <property type="nucleotide sequence ID" value="NZ_SLWK01000002.1"/>
</dbReference>
<keyword evidence="5" id="KW-0106">Calcium</keyword>
<evidence type="ECO:0000256" key="2">
    <source>
        <dbReference type="ARBA" id="ARBA00001913"/>
    </source>
</evidence>
<comment type="cofactor">
    <cofactor evidence="2">
        <name>Ca(2+)</name>
        <dbReference type="ChEBI" id="CHEBI:29108"/>
    </cofactor>
</comment>
<dbReference type="AlphaFoldDB" id="A0A4R2GKX2"/>
<evidence type="ECO:0000256" key="3">
    <source>
        <dbReference type="ARBA" id="ARBA00005866"/>
    </source>
</evidence>
<evidence type="ECO:0000256" key="4">
    <source>
        <dbReference type="ARBA" id="ARBA00011245"/>
    </source>
</evidence>
<protein>
    <recommendedName>
        <fullName evidence="7">Putative glucose-6-phosphate 1-epimerase</fullName>
        <ecNumber evidence="7">5.1.3.15</ecNumber>
    </recommendedName>
</protein>
<dbReference type="EMBL" id="SLWK01000002">
    <property type="protein sequence ID" value="TCO09594.1"/>
    <property type="molecule type" value="Genomic_DNA"/>
</dbReference>
<keyword evidence="6 7" id="KW-0413">Isomerase</keyword>
<dbReference type="Proteomes" id="UP000295221">
    <property type="component" value="Unassembled WGS sequence"/>
</dbReference>
<dbReference type="InterPro" id="IPR008183">
    <property type="entry name" value="Aldose_1/G6P_1-epimerase"/>
</dbReference>
<comment type="catalytic activity">
    <reaction evidence="1">
        <text>alpha-D-glucose 6-phosphate = beta-D-glucose 6-phosphate</text>
        <dbReference type="Rhea" id="RHEA:16249"/>
        <dbReference type="ChEBI" id="CHEBI:58225"/>
        <dbReference type="ChEBI" id="CHEBI:58247"/>
        <dbReference type="EC" id="5.1.3.15"/>
    </reaction>
</comment>
<dbReference type="GO" id="GO:0005975">
    <property type="term" value="P:carbohydrate metabolic process"/>
    <property type="evidence" value="ECO:0007669"/>
    <property type="project" value="InterPro"/>
</dbReference>
<dbReference type="GO" id="GO:0030246">
    <property type="term" value="F:carbohydrate binding"/>
    <property type="evidence" value="ECO:0007669"/>
    <property type="project" value="UniProtKB-UniRule"/>
</dbReference>